<evidence type="ECO:0000313" key="2">
    <source>
        <dbReference type="Proteomes" id="UP001501509"/>
    </source>
</evidence>
<gene>
    <name evidence="1" type="ORF">GCM10010411_37220</name>
</gene>
<evidence type="ECO:0000313" key="1">
    <source>
        <dbReference type="EMBL" id="GAA2600088.1"/>
    </source>
</evidence>
<reference evidence="1 2" key="1">
    <citation type="journal article" date="2019" name="Int. J. Syst. Evol. Microbiol.">
        <title>The Global Catalogue of Microorganisms (GCM) 10K type strain sequencing project: providing services to taxonomists for standard genome sequencing and annotation.</title>
        <authorList>
            <consortium name="The Broad Institute Genomics Platform"/>
            <consortium name="The Broad Institute Genome Sequencing Center for Infectious Disease"/>
            <person name="Wu L."/>
            <person name="Ma J."/>
        </authorList>
    </citation>
    <scope>NUCLEOTIDE SEQUENCE [LARGE SCALE GENOMIC DNA]</scope>
    <source>
        <strain evidence="1 2">JCM 6833</strain>
    </source>
</reference>
<protein>
    <recommendedName>
        <fullName evidence="3">Transposase</fullName>
    </recommendedName>
</protein>
<proteinExistence type="predicted"/>
<keyword evidence="2" id="KW-1185">Reference proteome</keyword>
<organism evidence="1 2">
    <name type="scientific">Actinomadura fulvescens</name>
    <dbReference type="NCBI Taxonomy" id="46160"/>
    <lineage>
        <taxon>Bacteria</taxon>
        <taxon>Bacillati</taxon>
        <taxon>Actinomycetota</taxon>
        <taxon>Actinomycetes</taxon>
        <taxon>Streptosporangiales</taxon>
        <taxon>Thermomonosporaceae</taxon>
        <taxon>Actinomadura</taxon>
    </lineage>
</organism>
<dbReference type="Proteomes" id="UP001501509">
    <property type="component" value="Unassembled WGS sequence"/>
</dbReference>
<comment type="caution">
    <text evidence="1">The sequence shown here is derived from an EMBL/GenBank/DDBJ whole genome shotgun (WGS) entry which is preliminary data.</text>
</comment>
<evidence type="ECO:0008006" key="3">
    <source>
        <dbReference type="Google" id="ProtNLM"/>
    </source>
</evidence>
<name>A0ABN3PTS9_9ACTN</name>
<accession>A0ABN3PTS9</accession>
<dbReference type="EMBL" id="BAAATD010000004">
    <property type="protein sequence ID" value="GAA2600088.1"/>
    <property type="molecule type" value="Genomic_DNA"/>
</dbReference>
<sequence length="103" mass="11526">MSPFPGIADHWHVMTTRSGRMQTTPERLDRESARSVLRDLLLNDGQQTGDRAGYQWAINIIDAGWCSVKVFGIQYVAFACACPQLPREKVNDGNSEISQVLTM</sequence>